<dbReference type="Gene3D" id="1.10.1280.10">
    <property type="entry name" value="Di-copper center containing domain from catechol oxidase"/>
    <property type="match status" value="1"/>
</dbReference>
<keyword evidence="11" id="KW-1185">Reference proteome</keyword>
<feature type="compositionally biased region" description="Polar residues" evidence="8">
    <location>
        <begin position="189"/>
        <end position="199"/>
    </location>
</feature>
<name>A0A423VZF3_9PEZI</name>
<evidence type="ECO:0000313" key="11">
    <source>
        <dbReference type="Proteomes" id="UP000285146"/>
    </source>
</evidence>
<protein>
    <recommendedName>
        <fullName evidence="2">tyrosinase</fullName>
        <ecNumber evidence="2">1.14.18.1</ecNumber>
    </recommendedName>
</protein>
<evidence type="ECO:0000256" key="6">
    <source>
        <dbReference type="ARBA" id="ARBA00048233"/>
    </source>
</evidence>
<evidence type="ECO:0000256" key="3">
    <source>
        <dbReference type="ARBA" id="ARBA00022723"/>
    </source>
</evidence>
<dbReference type="InParanoid" id="A0A423VZF3"/>
<dbReference type="EC" id="1.14.18.1" evidence="2"/>
<evidence type="ECO:0000313" key="10">
    <source>
        <dbReference type="EMBL" id="ROV96372.1"/>
    </source>
</evidence>
<feature type="region of interest" description="Disordered" evidence="8">
    <location>
        <begin position="156"/>
        <end position="226"/>
    </location>
</feature>
<evidence type="ECO:0000259" key="9">
    <source>
        <dbReference type="PROSITE" id="PS00497"/>
    </source>
</evidence>
<evidence type="ECO:0000256" key="5">
    <source>
        <dbReference type="ARBA" id="ARBA00023101"/>
    </source>
</evidence>
<dbReference type="AlphaFoldDB" id="A0A423VZF3"/>
<dbReference type="GO" id="GO:0042438">
    <property type="term" value="P:melanin biosynthetic process"/>
    <property type="evidence" value="ECO:0007669"/>
    <property type="project" value="UniProtKB-KW"/>
</dbReference>
<sequence length="638" mass="72329">MVNGKSSVLLPTFKTIQESFNNITSTLGPEDVFYFHFSGHRALLTRTSKSPPDHDNDASLMPADYCRKQAALRGWQLNNWLEELNKRKVHVVVSLDSCYSGASWRTDDTADARTPVDWPEVANLPIDEEAVKDEKPSGIKISANRDIKFCDKHIMSTDSEYKPPHPESYPESHPADKQPSKTPIKPVTPDTSTAPQPHSTPKKEPGRGQSPSARDGNAYGITGIPKSLNENIPVRKDVDEWYHEQTTTGGGRIQPTLFTEALAEIQQRPLTADTSYFRLAGIHAATYAGWDGFDNPKEQKDRSFCVHNDSTFPTWHRVYVTLFEQVVYEAMIKFIDAASDVTPEMRSDWREEAERWRLPYWDFARFATHGNTASEELRLPILATLPTVMVRVFGSVERLVSKPKPLYRFQTQTQMGDLEPPYAISSVRAKENDEEVEFTFDKCFSTTKYGLLDGYRADIWADGGQNRLRANLALNKHPWYQNLDIWDSIPTLQDMTYRLLKSQDASWGAFATTKYEEEVKDPKAYALGGRPFQINVFFGPVDGKDFYDSKFKSFVGSVFNVSGDVKDSQYSNCTKQQEDGVMSVSQLPATLAMNYAKLQSSMCPQVSYVVMNSQGRSEQEVDVEVKLHRAKQMFYEPQ</sequence>
<dbReference type="PANTHER" id="PTHR11474:SF76">
    <property type="entry name" value="SHKT DOMAIN-CONTAINING PROTEIN"/>
    <property type="match status" value="1"/>
</dbReference>
<dbReference type="GO" id="GO:0004503">
    <property type="term" value="F:tyrosinase activity"/>
    <property type="evidence" value="ECO:0007669"/>
    <property type="project" value="UniProtKB-EC"/>
</dbReference>
<dbReference type="Pfam" id="PF00264">
    <property type="entry name" value="Tyrosinase"/>
    <property type="match status" value="1"/>
</dbReference>
<organism evidence="10 11">
    <name type="scientific">Cytospora leucostoma</name>
    <dbReference type="NCBI Taxonomy" id="1230097"/>
    <lineage>
        <taxon>Eukaryota</taxon>
        <taxon>Fungi</taxon>
        <taxon>Dikarya</taxon>
        <taxon>Ascomycota</taxon>
        <taxon>Pezizomycotina</taxon>
        <taxon>Sordariomycetes</taxon>
        <taxon>Sordariomycetidae</taxon>
        <taxon>Diaporthales</taxon>
        <taxon>Cytosporaceae</taxon>
        <taxon>Cytospora</taxon>
    </lineage>
</organism>
<dbReference type="SUPFAM" id="SSF48056">
    <property type="entry name" value="Di-copper centre-containing domain"/>
    <property type="match status" value="1"/>
</dbReference>
<dbReference type="InterPro" id="IPR050316">
    <property type="entry name" value="Tyrosinase/Hemocyanin"/>
</dbReference>
<dbReference type="GO" id="GO:0046872">
    <property type="term" value="F:metal ion binding"/>
    <property type="evidence" value="ECO:0007669"/>
    <property type="project" value="UniProtKB-KW"/>
</dbReference>
<dbReference type="InterPro" id="IPR002227">
    <property type="entry name" value="Tyrosinase_Cu-bd"/>
</dbReference>
<feature type="domain" description="Tyrosinase copper-binding" evidence="9">
    <location>
        <begin position="307"/>
        <end position="324"/>
    </location>
</feature>
<dbReference type="PROSITE" id="PS00497">
    <property type="entry name" value="TYROSINASE_1"/>
    <property type="match status" value="1"/>
</dbReference>
<comment type="catalytic activity">
    <reaction evidence="6">
        <text>2 L-dopa + O2 = 2 L-dopaquinone + 2 H2O</text>
        <dbReference type="Rhea" id="RHEA:34287"/>
        <dbReference type="ChEBI" id="CHEBI:15377"/>
        <dbReference type="ChEBI" id="CHEBI:15379"/>
        <dbReference type="ChEBI" id="CHEBI:57504"/>
        <dbReference type="ChEBI" id="CHEBI:57924"/>
        <dbReference type="EC" id="1.14.18.1"/>
    </reaction>
</comment>
<comment type="caution">
    <text evidence="10">The sequence shown here is derived from an EMBL/GenBank/DDBJ whole genome shotgun (WGS) entry which is preliminary data.</text>
</comment>
<feature type="compositionally biased region" description="Basic and acidic residues" evidence="8">
    <location>
        <begin position="156"/>
        <end position="179"/>
    </location>
</feature>
<evidence type="ECO:0000256" key="4">
    <source>
        <dbReference type="ARBA" id="ARBA00023008"/>
    </source>
</evidence>
<keyword evidence="4" id="KW-0186">Copper</keyword>
<dbReference type="EMBL" id="LKEB01000068">
    <property type="protein sequence ID" value="ROV96372.1"/>
    <property type="molecule type" value="Genomic_DNA"/>
</dbReference>
<keyword evidence="5" id="KW-0470">Melanin biosynthesis</keyword>
<accession>A0A423VZF3</accession>
<gene>
    <name evidence="10" type="ORF">VPNG_09068</name>
</gene>
<evidence type="ECO:0000256" key="7">
    <source>
        <dbReference type="ARBA" id="ARBA00048881"/>
    </source>
</evidence>
<comment type="similarity">
    <text evidence="1">Belongs to the tyrosinase family.</text>
</comment>
<evidence type="ECO:0000256" key="2">
    <source>
        <dbReference type="ARBA" id="ARBA00011906"/>
    </source>
</evidence>
<keyword evidence="3" id="KW-0479">Metal-binding</keyword>
<evidence type="ECO:0000256" key="1">
    <source>
        <dbReference type="ARBA" id="ARBA00009928"/>
    </source>
</evidence>
<reference evidence="10 11" key="1">
    <citation type="submission" date="2015-09" db="EMBL/GenBank/DDBJ databases">
        <title>Host preference determinants of Valsa canker pathogens revealed by comparative genomics.</title>
        <authorList>
            <person name="Yin Z."/>
            <person name="Huang L."/>
        </authorList>
    </citation>
    <scope>NUCLEOTIDE SEQUENCE [LARGE SCALE GENOMIC DNA]</scope>
    <source>
        <strain evidence="10 11">SXYLt</strain>
    </source>
</reference>
<comment type="catalytic activity">
    <reaction evidence="7">
        <text>L-tyrosine + O2 = L-dopaquinone + H2O</text>
        <dbReference type="Rhea" id="RHEA:18117"/>
        <dbReference type="ChEBI" id="CHEBI:15377"/>
        <dbReference type="ChEBI" id="CHEBI:15379"/>
        <dbReference type="ChEBI" id="CHEBI:57924"/>
        <dbReference type="ChEBI" id="CHEBI:58315"/>
        <dbReference type="EC" id="1.14.18.1"/>
    </reaction>
</comment>
<dbReference type="Proteomes" id="UP000285146">
    <property type="component" value="Unassembled WGS sequence"/>
</dbReference>
<dbReference type="Gene3D" id="3.40.50.1460">
    <property type="match status" value="1"/>
</dbReference>
<proteinExistence type="inferred from homology"/>
<dbReference type="OrthoDB" id="1658288at2759"/>
<dbReference type="PANTHER" id="PTHR11474">
    <property type="entry name" value="TYROSINASE FAMILY MEMBER"/>
    <property type="match status" value="1"/>
</dbReference>
<dbReference type="STRING" id="1230097.A0A423VZF3"/>
<dbReference type="InterPro" id="IPR008922">
    <property type="entry name" value="Di-copper_centre_dom_sf"/>
</dbReference>
<evidence type="ECO:0000256" key="8">
    <source>
        <dbReference type="SAM" id="MobiDB-lite"/>
    </source>
</evidence>